<keyword evidence="9" id="KW-0472">Membrane</keyword>
<dbReference type="FunFam" id="1.10.442.10:FF:000001">
    <property type="entry name" value="Cytochrome c oxidase subunit 4 isoform 1"/>
    <property type="match status" value="1"/>
</dbReference>
<dbReference type="EMBL" id="CAJPEX010001502">
    <property type="protein sequence ID" value="CAG0919292.1"/>
    <property type="molecule type" value="Genomic_DNA"/>
</dbReference>
<accession>A0A7R9BRI7</accession>
<dbReference type="InterPro" id="IPR036639">
    <property type="entry name" value="Cyt_c_oxidase_su4_sf"/>
</dbReference>
<dbReference type="GO" id="GO:0045277">
    <property type="term" value="C:respiratory chain complex IV"/>
    <property type="evidence" value="ECO:0007669"/>
    <property type="project" value="InterPro"/>
</dbReference>
<dbReference type="Pfam" id="PF02936">
    <property type="entry name" value="COX4"/>
    <property type="match status" value="1"/>
</dbReference>
<evidence type="ECO:0000256" key="7">
    <source>
        <dbReference type="ARBA" id="ARBA00023002"/>
    </source>
</evidence>
<keyword evidence="12" id="KW-1185">Reference proteome</keyword>
<dbReference type="AlphaFoldDB" id="A0A7R9BRI7"/>
<sequence length="177" mass="20287">MYSVIASKGAHVTRGAAKLSTSAQVCGSISKIGNRDVVGHGFNGEASYMDRADYPFPAVRFREPASDFTAVLEKERGDWNKLSIEEKKKLYRYSFCQTIAELKAPTGEWKFCIGATLFMSSLSLWIYIWMKTYVYSPLPESTKEESKRAQLRRQLDMRIDPIDGISSRWDYDNDKWK</sequence>
<proteinExistence type="inferred from homology"/>
<name>A0A7R9BRI7_9CRUS</name>
<gene>
    <name evidence="11" type="ORF">NMOB1V02_LOCUS6822</name>
</gene>
<dbReference type="CDD" id="cd00922">
    <property type="entry name" value="Cyt_c_Oxidase_IV"/>
    <property type="match status" value="1"/>
</dbReference>
<comment type="subunit">
    <text evidence="10">Component of the cytochrome c oxidase (complex IV, CIV), a multisubunit enzyme composed of 14 subunits.</text>
</comment>
<dbReference type="SUPFAM" id="SSF81406">
    <property type="entry name" value="Mitochondrial cytochrome c oxidase subunit IV"/>
    <property type="match status" value="1"/>
</dbReference>
<evidence type="ECO:0000256" key="3">
    <source>
        <dbReference type="ARBA" id="ARBA00022692"/>
    </source>
</evidence>
<protein>
    <recommendedName>
        <fullName evidence="10">Cytochrome c oxidase subunit 4</fullName>
    </recommendedName>
</protein>
<keyword evidence="5" id="KW-0809">Transit peptide</keyword>
<dbReference type="EMBL" id="OA883539">
    <property type="protein sequence ID" value="CAD7279140.1"/>
    <property type="molecule type" value="Genomic_DNA"/>
</dbReference>
<dbReference type="PANTHER" id="PTHR10707">
    <property type="entry name" value="CYTOCHROME C OXIDASE SUBUNIT IV"/>
    <property type="match status" value="1"/>
</dbReference>
<comment type="function">
    <text evidence="10">Component of the cytochrome c oxidase, the last enzyme in the mitochondrial electron transport chain which drives oxidative phosphorylation.</text>
</comment>
<dbReference type="Proteomes" id="UP000678499">
    <property type="component" value="Unassembled WGS sequence"/>
</dbReference>
<evidence type="ECO:0000313" key="11">
    <source>
        <dbReference type="EMBL" id="CAD7279140.1"/>
    </source>
</evidence>
<keyword evidence="3" id="KW-0812">Transmembrane</keyword>
<evidence type="ECO:0000256" key="4">
    <source>
        <dbReference type="ARBA" id="ARBA00022792"/>
    </source>
</evidence>
<reference evidence="11" key="1">
    <citation type="submission" date="2020-11" db="EMBL/GenBank/DDBJ databases">
        <authorList>
            <person name="Tran Van P."/>
        </authorList>
    </citation>
    <scope>NUCLEOTIDE SEQUENCE</scope>
</reference>
<evidence type="ECO:0000313" key="12">
    <source>
        <dbReference type="Proteomes" id="UP000678499"/>
    </source>
</evidence>
<evidence type="ECO:0000256" key="6">
    <source>
        <dbReference type="ARBA" id="ARBA00022989"/>
    </source>
</evidence>
<keyword evidence="4 10" id="KW-0999">Mitochondrion inner membrane</keyword>
<comment type="similarity">
    <text evidence="2 10">Belongs to the cytochrome c oxidase IV family.</text>
</comment>
<keyword evidence="7" id="KW-0560">Oxidoreductase</keyword>
<dbReference type="InterPro" id="IPR013288">
    <property type="entry name" value="Cyt_c_oxidase_su4"/>
</dbReference>
<dbReference type="GO" id="GO:0005743">
    <property type="term" value="C:mitochondrial inner membrane"/>
    <property type="evidence" value="ECO:0007669"/>
    <property type="project" value="UniProtKB-SubCell"/>
</dbReference>
<evidence type="ECO:0000256" key="2">
    <source>
        <dbReference type="ARBA" id="ARBA00008135"/>
    </source>
</evidence>
<keyword evidence="8 10" id="KW-0496">Mitochondrion</keyword>
<evidence type="ECO:0000256" key="1">
    <source>
        <dbReference type="ARBA" id="ARBA00004434"/>
    </source>
</evidence>
<dbReference type="GO" id="GO:0016491">
    <property type="term" value="F:oxidoreductase activity"/>
    <property type="evidence" value="ECO:0007669"/>
    <property type="project" value="UniProtKB-KW"/>
</dbReference>
<organism evidence="11">
    <name type="scientific">Notodromas monacha</name>
    <dbReference type="NCBI Taxonomy" id="399045"/>
    <lineage>
        <taxon>Eukaryota</taxon>
        <taxon>Metazoa</taxon>
        <taxon>Ecdysozoa</taxon>
        <taxon>Arthropoda</taxon>
        <taxon>Crustacea</taxon>
        <taxon>Oligostraca</taxon>
        <taxon>Ostracoda</taxon>
        <taxon>Podocopa</taxon>
        <taxon>Podocopida</taxon>
        <taxon>Cypridocopina</taxon>
        <taxon>Cypridoidea</taxon>
        <taxon>Cyprididae</taxon>
        <taxon>Notodromas</taxon>
    </lineage>
</organism>
<evidence type="ECO:0000256" key="9">
    <source>
        <dbReference type="ARBA" id="ARBA00023136"/>
    </source>
</evidence>
<dbReference type="InterPro" id="IPR004203">
    <property type="entry name" value="Cyt_c_oxidase_su4_fam"/>
</dbReference>
<dbReference type="PANTHER" id="PTHR10707:SF10">
    <property type="entry name" value="CYTOCHROME C OXIDASE SUBUNIT 4"/>
    <property type="match status" value="1"/>
</dbReference>
<evidence type="ECO:0000256" key="10">
    <source>
        <dbReference type="RuleBase" id="RU367145"/>
    </source>
</evidence>
<evidence type="ECO:0000256" key="8">
    <source>
        <dbReference type="ARBA" id="ARBA00023128"/>
    </source>
</evidence>
<dbReference type="OrthoDB" id="186013at2759"/>
<comment type="pathway">
    <text evidence="10">Energy metabolism; oxidative phosphorylation.</text>
</comment>
<dbReference type="PRINTS" id="PR01873">
    <property type="entry name" value="CYTCOXIDASE4"/>
</dbReference>
<comment type="subcellular location">
    <subcellularLocation>
        <location evidence="1 10">Mitochondrion inner membrane</location>
        <topology evidence="1 10">Single-pass membrane protein</topology>
    </subcellularLocation>
</comment>
<evidence type="ECO:0000256" key="5">
    <source>
        <dbReference type="ARBA" id="ARBA00022946"/>
    </source>
</evidence>
<dbReference type="GO" id="GO:0006123">
    <property type="term" value="P:mitochondrial electron transport, cytochrome c to oxygen"/>
    <property type="evidence" value="ECO:0007669"/>
    <property type="project" value="InterPro"/>
</dbReference>
<dbReference type="Gene3D" id="1.10.442.10">
    <property type="entry name" value="Cytochrome c oxidase subunit IV"/>
    <property type="match status" value="1"/>
</dbReference>
<dbReference type="UniPathway" id="UPA00705"/>
<keyword evidence="6" id="KW-1133">Transmembrane helix</keyword>